<keyword evidence="3" id="KW-1185">Reference proteome</keyword>
<reference evidence="2 3" key="1">
    <citation type="submission" date="2021-01" db="EMBL/GenBank/DDBJ databases">
        <title>Whole genome shotgun sequence of Asanoa siamensis NBRC 107932.</title>
        <authorList>
            <person name="Komaki H."/>
            <person name="Tamura T."/>
        </authorList>
    </citation>
    <scope>NUCLEOTIDE SEQUENCE [LARGE SCALE GENOMIC DNA]</scope>
    <source>
        <strain evidence="2 3">NBRC 107932</strain>
    </source>
</reference>
<keyword evidence="1" id="KW-0472">Membrane</keyword>
<accession>A0ABQ4CV28</accession>
<feature type="transmembrane region" description="Helical" evidence="1">
    <location>
        <begin position="94"/>
        <end position="112"/>
    </location>
</feature>
<proteinExistence type="predicted"/>
<keyword evidence="1" id="KW-1133">Transmembrane helix</keyword>
<comment type="caution">
    <text evidence="2">The sequence shown here is derived from an EMBL/GenBank/DDBJ whole genome shotgun (WGS) entry which is preliminary data.</text>
</comment>
<name>A0ABQ4CV28_9ACTN</name>
<keyword evidence="1" id="KW-0812">Transmembrane</keyword>
<organism evidence="2 3">
    <name type="scientific">Asanoa siamensis</name>
    <dbReference type="NCBI Taxonomy" id="926357"/>
    <lineage>
        <taxon>Bacteria</taxon>
        <taxon>Bacillati</taxon>
        <taxon>Actinomycetota</taxon>
        <taxon>Actinomycetes</taxon>
        <taxon>Micromonosporales</taxon>
        <taxon>Micromonosporaceae</taxon>
        <taxon>Asanoa</taxon>
    </lineage>
</organism>
<evidence type="ECO:0000313" key="2">
    <source>
        <dbReference type="EMBL" id="GIF75140.1"/>
    </source>
</evidence>
<evidence type="ECO:0000256" key="1">
    <source>
        <dbReference type="SAM" id="Phobius"/>
    </source>
</evidence>
<dbReference type="RefSeq" id="WP_203716021.1">
    <property type="nucleotide sequence ID" value="NZ_BONE01000039.1"/>
</dbReference>
<dbReference type="Proteomes" id="UP000604117">
    <property type="component" value="Unassembled WGS sequence"/>
</dbReference>
<dbReference type="EMBL" id="BONE01000039">
    <property type="protein sequence ID" value="GIF75140.1"/>
    <property type="molecule type" value="Genomic_DNA"/>
</dbReference>
<gene>
    <name evidence="2" type="ORF">Asi02nite_46580</name>
</gene>
<sequence>MFGTNLMDRRSRTERISDDAWDHLRSFVDSARSAGRHTAGLAGDAGSTVTSAVGGAASVVGGAANAMGGAADEARRRASLAYDALAGRRMPTPWTLVIAVAALGAAIGWAAGSASRAALARMGDEANGRVDDIEFVEADRPKSPLES</sequence>
<evidence type="ECO:0000313" key="3">
    <source>
        <dbReference type="Proteomes" id="UP000604117"/>
    </source>
</evidence>
<protein>
    <submittedName>
        <fullName evidence="2">Uncharacterized protein</fullName>
    </submittedName>
</protein>